<dbReference type="Proteomes" id="UP000265020">
    <property type="component" value="Unassembled WGS sequence"/>
</dbReference>
<feature type="compositionally biased region" description="Polar residues" evidence="12">
    <location>
        <begin position="8"/>
        <end position="18"/>
    </location>
</feature>
<dbReference type="GO" id="GO:0000978">
    <property type="term" value="F:RNA polymerase II cis-regulatory region sequence-specific DNA binding"/>
    <property type="evidence" value="ECO:0007669"/>
    <property type="project" value="TreeGrafter"/>
</dbReference>
<dbReference type="InterPro" id="IPR013087">
    <property type="entry name" value="Znf_C2H2_type"/>
</dbReference>
<keyword evidence="5 11" id="KW-0863">Zinc-finger</keyword>
<dbReference type="FunFam" id="3.30.160.60:FF:000065">
    <property type="entry name" value="B-cell CLL/lymphoma 6, member B"/>
    <property type="match status" value="1"/>
</dbReference>
<keyword evidence="9" id="KW-0804">Transcription</keyword>
<feature type="region of interest" description="Disordered" evidence="12">
    <location>
        <begin position="1"/>
        <end position="38"/>
    </location>
</feature>
<accession>A0A3Q2CU63</accession>
<evidence type="ECO:0000256" key="4">
    <source>
        <dbReference type="ARBA" id="ARBA00022737"/>
    </source>
</evidence>
<feature type="compositionally biased region" description="Basic and acidic residues" evidence="12">
    <location>
        <begin position="29"/>
        <end position="38"/>
    </location>
</feature>
<proteinExistence type="inferred from homology"/>
<dbReference type="GeneTree" id="ENSGT00940000157046"/>
<reference evidence="14" key="2">
    <citation type="submission" date="2025-09" db="UniProtKB">
        <authorList>
            <consortium name="Ensembl"/>
        </authorList>
    </citation>
    <scope>IDENTIFICATION</scope>
</reference>
<dbReference type="Gene3D" id="3.30.160.60">
    <property type="entry name" value="Classic Zinc Finger"/>
    <property type="match status" value="4"/>
</dbReference>
<keyword evidence="7" id="KW-0805">Transcription regulation</keyword>
<keyword evidence="8" id="KW-0238">DNA-binding</keyword>
<evidence type="ECO:0000313" key="14">
    <source>
        <dbReference type="Ensembl" id="ENSCVAP00000009212.1"/>
    </source>
</evidence>
<dbReference type="PROSITE" id="PS50157">
    <property type="entry name" value="ZINC_FINGER_C2H2_2"/>
    <property type="match status" value="3"/>
</dbReference>
<evidence type="ECO:0000256" key="12">
    <source>
        <dbReference type="SAM" id="MobiDB-lite"/>
    </source>
</evidence>
<sequence length="153" mass="17604">VKEEDFSDQQLYDQGRNSSLDHEEPEPLQIKEEQQNEKPFECLSCGKSFTSKSDLDKHNRIHTGEKPFTCTICKKNFSEKGNLTSHMRIHTGEKPFSCNFTEKDSLTSHMRIHTFGNPFSCTICKKNFTEKSSLTLHAIYHSSLRSCSLHTTQ</sequence>
<comment type="similarity">
    <text evidence="2">Belongs to the krueppel C2H2-type zinc-finger protein family.</text>
</comment>
<keyword evidence="4" id="KW-0677">Repeat</keyword>
<comment type="subcellular location">
    <subcellularLocation>
        <location evidence="1">Nucleus</location>
    </subcellularLocation>
</comment>
<dbReference type="Ensembl" id="ENSCVAT00000000329.1">
    <property type="protein sequence ID" value="ENSCVAP00000009212.1"/>
    <property type="gene ID" value="ENSCVAG00000011213.1"/>
</dbReference>
<feature type="domain" description="C2H2-type" evidence="13">
    <location>
        <begin position="119"/>
        <end position="146"/>
    </location>
</feature>
<evidence type="ECO:0000256" key="2">
    <source>
        <dbReference type="ARBA" id="ARBA00006991"/>
    </source>
</evidence>
<dbReference type="FunFam" id="3.30.160.60:FF:000100">
    <property type="entry name" value="Zinc finger 45-like"/>
    <property type="match status" value="1"/>
</dbReference>
<evidence type="ECO:0000313" key="15">
    <source>
        <dbReference type="Proteomes" id="UP000265020"/>
    </source>
</evidence>
<protein>
    <recommendedName>
        <fullName evidence="13">C2H2-type domain-containing protein</fullName>
    </recommendedName>
</protein>
<dbReference type="GO" id="GO:0008270">
    <property type="term" value="F:zinc ion binding"/>
    <property type="evidence" value="ECO:0007669"/>
    <property type="project" value="UniProtKB-KW"/>
</dbReference>
<evidence type="ECO:0000256" key="8">
    <source>
        <dbReference type="ARBA" id="ARBA00023125"/>
    </source>
</evidence>
<evidence type="ECO:0000256" key="9">
    <source>
        <dbReference type="ARBA" id="ARBA00023163"/>
    </source>
</evidence>
<dbReference type="FunFam" id="3.30.160.60:FF:001480">
    <property type="entry name" value="Si:cabz01071911.3"/>
    <property type="match status" value="1"/>
</dbReference>
<evidence type="ECO:0000256" key="3">
    <source>
        <dbReference type="ARBA" id="ARBA00022723"/>
    </source>
</evidence>
<organism evidence="14 15">
    <name type="scientific">Cyprinodon variegatus</name>
    <name type="common">Sheepshead minnow</name>
    <dbReference type="NCBI Taxonomy" id="28743"/>
    <lineage>
        <taxon>Eukaryota</taxon>
        <taxon>Metazoa</taxon>
        <taxon>Chordata</taxon>
        <taxon>Craniata</taxon>
        <taxon>Vertebrata</taxon>
        <taxon>Euteleostomi</taxon>
        <taxon>Actinopterygii</taxon>
        <taxon>Neopterygii</taxon>
        <taxon>Teleostei</taxon>
        <taxon>Neoteleostei</taxon>
        <taxon>Acanthomorphata</taxon>
        <taxon>Ovalentaria</taxon>
        <taxon>Atherinomorphae</taxon>
        <taxon>Cyprinodontiformes</taxon>
        <taxon>Cyprinodontidae</taxon>
        <taxon>Cyprinodon</taxon>
    </lineage>
</organism>
<dbReference type="PANTHER" id="PTHR23235:SF142">
    <property type="entry name" value="ZINC FINGER PROTEIN 384"/>
    <property type="match status" value="1"/>
</dbReference>
<evidence type="ECO:0000256" key="11">
    <source>
        <dbReference type="PROSITE-ProRule" id="PRU00042"/>
    </source>
</evidence>
<evidence type="ECO:0000256" key="10">
    <source>
        <dbReference type="ARBA" id="ARBA00023242"/>
    </source>
</evidence>
<reference evidence="14" key="1">
    <citation type="submission" date="2025-08" db="UniProtKB">
        <authorList>
            <consortium name="Ensembl"/>
        </authorList>
    </citation>
    <scope>IDENTIFICATION</scope>
</reference>
<dbReference type="SUPFAM" id="SSF57667">
    <property type="entry name" value="beta-beta-alpha zinc fingers"/>
    <property type="match status" value="2"/>
</dbReference>
<keyword evidence="15" id="KW-1185">Reference proteome</keyword>
<evidence type="ECO:0000256" key="5">
    <source>
        <dbReference type="ARBA" id="ARBA00022771"/>
    </source>
</evidence>
<evidence type="ECO:0000256" key="6">
    <source>
        <dbReference type="ARBA" id="ARBA00022833"/>
    </source>
</evidence>
<dbReference type="GO" id="GO:0000981">
    <property type="term" value="F:DNA-binding transcription factor activity, RNA polymerase II-specific"/>
    <property type="evidence" value="ECO:0007669"/>
    <property type="project" value="TreeGrafter"/>
</dbReference>
<dbReference type="InterPro" id="IPR036236">
    <property type="entry name" value="Znf_C2H2_sf"/>
</dbReference>
<name>A0A3Q2CU63_CYPVA</name>
<dbReference type="PANTHER" id="PTHR23235">
    <property type="entry name" value="KRUEPPEL-LIKE TRANSCRIPTION FACTOR"/>
    <property type="match status" value="1"/>
</dbReference>
<evidence type="ECO:0000256" key="7">
    <source>
        <dbReference type="ARBA" id="ARBA00023015"/>
    </source>
</evidence>
<dbReference type="GO" id="GO:0005634">
    <property type="term" value="C:nucleus"/>
    <property type="evidence" value="ECO:0007669"/>
    <property type="project" value="UniProtKB-SubCell"/>
</dbReference>
<dbReference type="FunFam" id="3.30.160.60:FF:001498">
    <property type="entry name" value="Zinc finger protein 404"/>
    <property type="match status" value="1"/>
</dbReference>
<dbReference type="PROSITE" id="PS00028">
    <property type="entry name" value="ZINC_FINGER_C2H2_1"/>
    <property type="match status" value="3"/>
</dbReference>
<feature type="domain" description="C2H2-type" evidence="13">
    <location>
        <begin position="40"/>
        <end position="67"/>
    </location>
</feature>
<keyword evidence="3" id="KW-0479">Metal-binding</keyword>
<keyword evidence="6" id="KW-0862">Zinc</keyword>
<keyword evidence="10" id="KW-0539">Nucleus</keyword>
<evidence type="ECO:0000259" key="13">
    <source>
        <dbReference type="PROSITE" id="PS50157"/>
    </source>
</evidence>
<evidence type="ECO:0000256" key="1">
    <source>
        <dbReference type="ARBA" id="ARBA00004123"/>
    </source>
</evidence>
<dbReference type="AlphaFoldDB" id="A0A3Q2CU63"/>
<dbReference type="Pfam" id="PF00096">
    <property type="entry name" value="zf-C2H2"/>
    <property type="match status" value="3"/>
</dbReference>
<dbReference type="SMART" id="SM00355">
    <property type="entry name" value="ZnF_C2H2"/>
    <property type="match status" value="4"/>
</dbReference>
<feature type="domain" description="C2H2-type" evidence="13">
    <location>
        <begin position="68"/>
        <end position="95"/>
    </location>
</feature>